<evidence type="ECO:0000313" key="3">
    <source>
        <dbReference type="EMBL" id="RAK53669.1"/>
    </source>
</evidence>
<protein>
    <submittedName>
        <fullName evidence="3">Peptidase M56</fullName>
    </submittedName>
</protein>
<reference evidence="4" key="1">
    <citation type="submission" date="2018-05" db="EMBL/GenBank/DDBJ databases">
        <authorList>
            <person name="Li X."/>
        </authorList>
    </citation>
    <scope>NUCLEOTIDE SEQUENCE [LARGE SCALE GENOMIC DNA]</scope>
    <source>
        <strain evidence="4">LX32</strain>
    </source>
</reference>
<dbReference type="Proteomes" id="UP000249254">
    <property type="component" value="Unassembled WGS sequence"/>
</dbReference>
<accession>A0A328AG87</accession>
<evidence type="ECO:0000313" key="4">
    <source>
        <dbReference type="Proteomes" id="UP000249254"/>
    </source>
</evidence>
<keyword evidence="4" id="KW-1185">Reference proteome</keyword>
<dbReference type="InterPro" id="IPR052173">
    <property type="entry name" value="Beta-lactam_resp_regulator"/>
</dbReference>
<evidence type="ECO:0000256" key="1">
    <source>
        <dbReference type="SAM" id="Phobius"/>
    </source>
</evidence>
<dbReference type="EMBL" id="QFYQ01000001">
    <property type="protein sequence ID" value="RAK53669.1"/>
    <property type="molecule type" value="Genomic_DNA"/>
</dbReference>
<name>A0A328AG87_9CAUL</name>
<dbReference type="PANTHER" id="PTHR34978">
    <property type="entry name" value="POSSIBLE SENSOR-TRANSDUCER PROTEIN BLAR"/>
    <property type="match status" value="1"/>
</dbReference>
<gene>
    <name evidence="3" type="ORF">DJ017_03565</name>
</gene>
<dbReference type="InterPro" id="IPR008756">
    <property type="entry name" value="Peptidase_M56"/>
</dbReference>
<dbReference type="OrthoDB" id="1628901at2"/>
<evidence type="ECO:0000259" key="2">
    <source>
        <dbReference type="Pfam" id="PF05569"/>
    </source>
</evidence>
<dbReference type="PANTHER" id="PTHR34978:SF3">
    <property type="entry name" value="SLR0241 PROTEIN"/>
    <property type="match status" value="1"/>
</dbReference>
<feature type="transmembrane region" description="Helical" evidence="1">
    <location>
        <begin position="76"/>
        <end position="96"/>
    </location>
</feature>
<keyword evidence="1" id="KW-1133">Transmembrane helix</keyword>
<comment type="caution">
    <text evidence="3">The sequence shown here is derived from an EMBL/GenBank/DDBJ whole genome shotgun (WGS) entry which is preliminary data.</text>
</comment>
<proteinExistence type="predicted"/>
<feature type="transmembrane region" description="Helical" evidence="1">
    <location>
        <begin position="7"/>
        <end position="25"/>
    </location>
</feature>
<dbReference type="CDD" id="cd07341">
    <property type="entry name" value="M56_BlaR1_MecR1_like"/>
    <property type="match status" value="1"/>
</dbReference>
<feature type="domain" description="Peptidase M56" evidence="2">
    <location>
        <begin position="8"/>
        <end position="57"/>
    </location>
</feature>
<feature type="transmembrane region" description="Helical" evidence="1">
    <location>
        <begin position="247"/>
        <end position="264"/>
    </location>
</feature>
<keyword evidence="1" id="KW-0812">Transmembrane</keyword>
<sequence length="305" mass="32738">MAEVVDALLRANLVAAAVILAVMALRAPARRRFGPEMAYRLWAAPPLAALATLIPLRTGKAALAPLDHIAPANLSPVLLGLWGAGVVLAIVLMARAQAAFLRAARQGRAGPAVVGVLAPRVVMPPDDGRFSEEERALIRAHERTHISRDDPRAGAVMALFQCLAWFNPLVHVAAHLARLDQELACDAAVMRRHPTCRVAYAKTLLKTQLAAAPLPLGCYWPARSRHPLELRVEQLCRPVRERGVEGGLVVLTGVLVAALAAIAVEPPIPPQPPRGILAAWDDQAQHQQAMSVMLISWPARTSAKP</sequence>
<keyword evidence="1" id="KW-0472">Membrane</keyword>
<feature type="domain" description="Peptidase M56" evidence="2">
    <location>
        <begin position="110"/>
        <end position="234"/>
    </location>
</feature>
<organism evidence="3 4">
    <name type="scientific">Phenylobacterium soli</name>
    <dbReference type="NCBI Taxonomy" id="2170551"/>
    <lineage>
        <taxon>Bacteria</taxon>
        <taxon>Pseudomonadati</taxon>
        <taxon>Pseudomonadota</taxon>
        <taxon>Alphaproteobacteria</taxon>
        <taxon>Caulobacterales</taxon>
        <taxon>Caulobacteraceae</taxon>
        <taxon>Phenylobacterium</taxon>
    </lineage>
</organism>
<dbReference type="Pfam" id="PF05569">
    <property type="entry name" value="Peptidase_M56"/>
    <property type="match status" value="2"/>
</dbReference>
<dbReference type="AlphaFoldDB" id="A0A328AG87"/>
<dbReference type="RefSeq" id="WP_111527421.1">
    <property type="nucleotide sequence ID" value="NZ_JBHRSG010000005.1"/>
</dbReference>